<comment type="caution">
    <text evidence="1">The sequence shown here is derived from an EMBL/GenBank/DDBJ whole genome shotgun (WGS) entry which is preliminary data.</text>
</comment>
<organism evidence="1 2">
    <name type="scientific">Ruthenibacterium lactatiformans</name>
    <dbReference type="NCBI Taxonomy" id="1550024"/>
    <lineage>
        <taxon>Bacteria</taxon>
        <taxon>Bacillati</taxon>
        <taxon>Bacillota</taxon>
        <taxon>Clostridia</taxon>
        <taxon>Eubacteriales</taxon>
        <taxon>Oscillospiraceae</taxon>
        <taxon>Ruthenibacterium</taxon>
    </lineage>
</organism>
<dbReference type="Gene3D" id="3.40.30.10">
    <property type="entry name" value="Glutaredoxin"/>
    <property type="match status" value="1"/>
</dbReference>
<dbReference type="GeneID" id="99804701"/>
<evidence type="ECO:0000313" key="2">
    <source>
        <dbReference type="Proteomes" id="UP000032483"/>
    </source>
</evidence>
<proteinExistence type="predicted"/>
<dbReference type="AlphaFoldDB" id="A0A0D8J2N9"/>
<reference evidence="1" key="1">
    <citation type="submission" date="2015-02" db="EMBL/GenBank/DDBJ databases">
        <title>A novel member of the family Ruminococcaceae isolated from human feces.</title>
        <authorList>
            <person name="Shkoporov A.N."/>
            <person name="Chaplin A.V."/>
            <person name="Motuzova O.V."/>
            <person name="Kafarskaia L.I."/>
            <person name="Khokhlova E.V."/>
            <person name="Efimov B.A."/>
        </authorList>
    </citation>
    <scope>NUCLEOTIDE SEQUENCE [LARGE SCALE GENOMIC DNA]</scope>
    <source>
        <strain evidence="1">585-1</strain>
    </source>
</reference>
<dbReference type="InterPro" id="IPR036249">
    <property type="entry name" value="Thioredoxin-like_sf"/>
</dbReference>
<dbReference type="EMBL" id="JXXK01000002">
    <property type="protein sequence ID" value="KJF41210.1"/>
    <property type="molecule type" value="Genomic_DNA"/>
</dbReference>
<name>A0A0D8J2N9_9FIRM</name>
<keyword evidence="2" id="KW-1185">Reference proteome</keyword>
<dbReference type="Proteomes" id="UP000032483">
    <property type="component" value="Unassembled WGS sequence"/>
</dbReference>
<dbReference type="RefSeq" id="WP_009323204.1">
    <property type="nucleotide sequence ID" value="NZ_JAFHCK010000047.1"/>
</dbReference>
<gene>
    <name evidence="1" type="ORF">TQ39_03150</name>
</gene>
<dbReference type="SUPFAM" id="SSF52833">
    <property type="entry name" value="Thioredoxin-like"/>
    <property type="match status" value="1"/>
</dbReference>
<protein>
    <submittedName>
        <fullName evidence="1">Uncharacterized protein</fullName>
    </submittedName>
</protein>
<evidence type="ECO:0000313" key="1">
    <source>
        <dbReference type="EMBL" id="KJF41210.1"/>
    </source>
</evidence>
<accession>A0A0D8J2N9</accession>
<sequence length="68" mass="7872">MKIVFYSTRCPQCRILENMMTRAKIEYEECNDIDVMNSKGIMSVPCLEVDGNIMDFKSAFQWVKGIEA</sequence>